<dbReference type="Pfam" id="PF09012">
    <property type="entry name" value="FeoC"/>
    <property type="match status" value="1"/>
</dbReference>
<evidence type="ECO:0000313" key="12">
    <source>
        <dbReference type="Proteomes" id="UP000655094"/>
    </source>
</evidence>
<dbReference type="InterPro" id="IPR023732">
    <property type="entry name" value="FeoC"/>
</dbReference>
<dbReference type="HAMAP" id="MF_01586">
    <property type="entry name" value="FeoC"/>
    <property type="match status" value="1"/>
</dbReference>
<gene>
    <name evidence="8" type="primary">feoC</name>
    <name evidence="11" type="ORF">KPZU09_58010</name>
</gene>
<dbReference type="AlphaFoldDB" id="A0A919LXL8"/>
<dbReference type="InterPro" id="IPR036390">
    <property type="entry name" value="WH_DNA-bd_sf"/>
</dbReference>
<keyword evidence="7 8" id="KW-0804">Transcription</keyword>
<evidence type="ECO:0000256" key="4">
    <source>
        <dbReference type="ARBA" id="ARBA00023014"/>
    </source>
</evidence>
<feature type="domain" description="Transcriptional regulator HTH-type FeoC" evidence="10">
    <location>
        <begin position="3"/>
        <end position="62"/>
    </location>
</feature>
<keyword evidence="6 8" id="KW-0238">DNA-binding</keyword>
<keyword evidence="5 8" id="KW-0805">Transcription regulation</keyword>
<feature type="region of interest" description="Disordered" evidence="9">
    <location>
        <begin position="68"/>
        <end position="96"/>
    </location>
</feature>
<dbReference type="GO" id="GO:0005506">
    <property type="term" value="F:iron ion binding"/>
    <property type="evidence" value="ECO:0007669"/>
    <property type="project" value="UniProtKB-UniRule"/>
</dbReference>
<dbReference type="SUPFAM" id="SSF46785">
    <property type="entry name" value="Winged helix' DNA-binding domain"/>
    <property type="match status" value="1"/>
</dbReference>
<keyword evidence="2" id="KW-0479">Metal-binding</keyword>
<comment type="caution">
    <text evidence="8">Lacks conserved residue(s) required for the propagation of feature annotation.</text>
</comment>
<evidence type="ECO:0000256" key="8">
    <source>
        <dbReference type="HAMAP-Rule" id="MF_01586"/>
    </source>
</evidence>
<accession>A0A919LXL8</accession>
<dbReference type="Gene3D" id="1.10.10.10">
    <property type="entry name" value="Winged helix-like DNA-binding domain superfamily/Winged helix DNA-binding domain"/>
    <property type="match status" value="1"/>
</dbReference>
<sequence length="96" mass="10692">MASLMEVRDMLALQGRMEAKQLSARLQTPQPLIDAMLERMEAMGKVVRISETSEGCLSGSCKVALKGKRRAGRSGGRCDERSQARSRNEVKRVRQL</sequence>
<dbReference type="GO" id="GO:0051536">
    <property type="term" value="F:iron-sulfur cluster binding"/>
    <property type="evidence" value="ECO:0007669"/>
    <property type="project" value="UniProtKB-KW"/>
</dbReference>
<dbReference type="InterPro" id="IPR036388">
    <property type="entry name" value="WH-like_DNA-bd_sf"/>
</dbReference>
<evidence type="ECO:0000256" key="9">
    <source>
        <dbReference type="SAM" id="MobiDB-lite"/>
    </source>
</evidence>
<protein>
    <recommendedName>
        <fullName evidence="8">Probable [Fe-S]-dependent transcriptional repressor</fullName>
    </recommendedName>
</protein>
<reference evidence="11" key="1">
    <citation type="submission" date="2020-10" db="EMBL/GenBank/DDBJ databases">
        <title>Genome Sequence of ESBL Producing Zambian Clinical Strains.</title>
        <authorList>
            <person name="Shawa M."/>
            <person name="Furuta Y."/>
            <person name="Simbotwe M."/>
            <person name="Mulenga E."/>
            <person name="Mubanga M."/>
            <person name="Mulenga G."/>
            <person name="Kaile C."/>
            <person name="Zorigt T."/>
            <person name="Hang'ombe B."/>
            <person name="Higashi H."/>
        </authorList>
    </citation>
    <scope>NUCLEOTIDE SEQUENCE</scope>
    <source>
        <strain evidence="11">Zam_UTH_09</strain>
    </source>
</reference>
<dbReference type="Proteomes" id="UP000655094">
    <property type="component" value="Unassembled WGS sequence"/>
</dbReference>
<comment type="function">
    <text evidence="8">May function as a transcriptional regulator that controls feoABC expression.</text>
</comment>
<organism evidence="11 12">
    <name type="scientific">Klebsiella pneumoniae</name>
    <dbReference type="NCBI Taxonomy" id="573"/>
    <lineage>
        <taxon>Bacteria</taxon>
        <taxon>Pseudomonadati</taxon>
        <taxon>Pseudomonadota</taxon>
        <taxon>Gammaproteobacteria</taxon>
        <taxon>Enterobacterales</taxon>
        <taxon>Enterobacteriaceae</taxon>
        <taxon>Klebsiella/Raoultella group</taxon>
        <taxon>Klebsiella</taxon>
        <taxon>Klebsiella pneumoniae complex</taxon>
    </lineage>
</organism>
<evidence type="ECO:0000256" key="5">
    <source>
        <dbReference type="ARBA" id="ARBA00023015"/>
    </source>
</evidence>
<comment type="similarity">
    <text evidence="8">Belongs to the FeoC family.</text>
</comment>
<keyword evidence="4" id="KW-0411">Iron-sulfur</keyword>
<dbReference type="EMBL" id="BNFF01000001">
    <property type="protein sequence ID" value="GHK56065.1"/>
    <property type="molecule type" value="Genomic_DNA"/>
</dbReference>
<evidence type="ECO:0000256" key="2">
    <source>
        <dbReference type="ARBA" id="ARBA00022723"/>
    </source>
</evidence>
<dbReference type="NCBIfam" id="NF011960">
    <property type="entry name" value="PRK15431.1"/>
    <property type="match status" value="1"/>
</dbReference>
<evidence type="ECO:0000259" key="10">
    <source>
        <dbReference type="Pfam" id="PF09012"/>
    </source>
</evidence>
<name>A0A919LXL8_KLEPN</name>
<evidence type="ECO:0000256" key="3">
    <source>
        <dbReference type="ARBA" id="ARBA00023004"/>
    </source>
</evidence>
<evidence type="ECO:0000256" key="6">
    <source>
        <dbReference type="ARBA" id="ARBA00023125"/>
    </source>
</evidence>
<comment type="caution">
    <text evidence="11">The sequence shown here is derived from an EMBL/GenBank/DDBJ whole genome shotgun (WGS) entry which is preliminary data.</text>
</comment>
<keyword evidence="3" id="KW-0408">Iron</keyword>
<proteinExistence type="inferred from homology"/>
<dbReference type="InterPro" id="IPR015102">
    <property type="entry name" value="Tscrpt_reg_HTH_FeoC"/>
</dbReference>
<evidence type="ECO:0000256" key="1">
    <source>
        <dbReference type="ARBA" id="ARBA00022491"/>
    </source>
</evidence>
<evidence type="ECO:0000256" key="7">
    <source>
        <dbReference type="ARBA" id="ARBA00023163"/>
    </source>
</evidence>
<feature type="compositionally biased region" description="Basic and acidic residues" evidence="9">
    <location>
        <begin position="76"/>
        <end position="96"/>
    </location>
</feature>
<evidence type="ECO:0000313" key="11">
    <source>
        <dbReference type="EMBL" id="GHK56065.1"/>
    </source>
</evidence>
<dbReference type="GO" id="GO:0003677">
    <property type="term" value="F:DNA binding"/>
    <property type="evidence" value="ECO:0007669"/>
    <property type="project" value="UniProtKB-KW"/>
</dbReference>
<keyword evidence="1 8" id="KW-0678">Repressor</keyword>